<evidence type="ECO:0000256" key="8">
    <source>
        <dbReference type="ARBA" id="ARBA00049902"/>
    </source>
</evidence>
<evidence type="ECO:0000256" key="1">
    <source>
        <dbReference type="ARBA" id="ARBA00022645"/>
    </source>
</evidence>
<reference evidence="14" key="1">
    <citation type="journal article" date="2019" name="Int. J. Syst. Evol. Microbiol.">
        <title>The Global Catalogue of Microorganisms (GCM) 10K type strain sequencing project: providing services to taxonomists for standard genome sequencing and annotation.</title>
        <authorList>
            <consortium name="The Broad Institute Genomics Platform"/>
            <consortium name="The Broad Institute Genome Sequencing Center for Infectious Disease"/>
            <person name="Wu L."/>
            <person name="Ma J."/>
        </authorList>
    </citation>
    <scope>NUCLEOTIDE SEQUENCE [LARGE SCALE GENOMIC DNA]</scope>
    <source>
        <strain evidence="14">JCM 18657</strain>
    </source>
</reference>
<name>A0ABW2V262_9BACL</name>
<keyword evidence="1" id="KW-0121">Carboxypeptidase</keyword>
<keyword evidence="14" id="KW-1185">Reference proteome</keyword>
<dbReference type="InterPro" id="IPR023346">
    <property type="entry name" value="Lysozyme-like_dom_sf"/>
</dbReference>
<dbReference type="InterPro" id="IPR036116">
    <property type="entry name" value="FN3_sf"/>
</dbReference>
<dbReference type="RefSeq" id="WP_138787752.1">
    <property type="nucleotide sequence ID" value="NZ_JBHTGQ010000002.1"/>
</dbReference>
<dbReference type="Gene3D" id="3.40.710.10">
    <property type="entry name" value="DD-peptidase/beta-lactamase superfamily"/>
    <property type="match status" value="1"/>
</dbReference>
<evidence type="ECO:0000256" key="10">
    <source>
        <dbReference type="SAM" id="Phobius"/>
    </source>
</evidence>
<comment type="catalytic activity">
    <reaction evidence="8">
        <text>[GlcNAc-(1-&gt;4)-Mur2Ac(oyl-L-Ala-gamma-D-Glu-L-Lys-D-Ala-D-Ala)](n)-di-trans,octa-cis-undecaprenyl diphosphate + beta-D-GlcNAc-(1-&gt;4)-Mur2Ac(oyl-L-Ala-gamma-D-Glu-L-Lys-D-Ala-D-Ala)-di-trans,octa-cis-undecaprenyl diphosphate = [GlcNAc-(1-&gt;4)-Mur2Ac(oyl-L-Ala-gamma-D-Glu-L-Lys-D-Ala-D-Ala)](n+1)-di-trans,octa-cis-undecaprenyl diphosphate + di-trans,octa-cis-undecaprenyl diphosphate + H(+)</text>
        <dbReference type="Rhea" id="RHEA:23708"/>
        <dbReference type="Rhea" id="RHEA-COMP:9602"/>
        <dbReference type="Rhea" id="RHEA-COMP:9603"/>
        <dbReference type="ChEBI" id="CHEBI:15378"/>
        <dbReference type="ChEBI" id="CHEBI:58405"/>
        <dbReference type="ChEBI" id="CHEBI:60033"/>
        <dbReference type="ChEBI" id="CHEBI:78435"/>
        <dbReference type="EC" id="2.4.99.28"/>
    </reaction>
</comment>
<dbReference type="PANTHER" id="PTHR32282:SF33">
    <property type="entry name" value="PEPTIDOGLYCAN GLYCOSYLTRANSFERASE"/>
    <property type="match status" value="1"/>
</dbReference>
<evidence type="ECO:0000256" key="4">
    <source>
        <dbReference type="ARBA" id="ARBA00022679"/>
    </source>
</evidence>
<evidence type="ECO:0000259" key="12">
    <source>
        <dbReference type="Pfam" id="PF00912"/>
    </source>
</evidence>
<dbReference type="Pfam" id="PF00905">
    <property type="entry name" value="Transpeptidase"/>
    <property type="match status" value="1"/>
</dbReference>
<dbReference type="Gene3D" id="2.60.40.10">
    <property type="entry name" value="Immunoglobulins"/>
    <property type="match status" value="2"/>
</dbReference>
<dbReference type="SUPFAM" id="SSF49265">
    <property type="entry name" value="Fibronectin type III"/>
    <property type="match status" value="1"/>
</dbReference>
<evidence type="ECO:0000256" key="2">
    <source>
        <dbReference type="ARBA" id="ARBA00022670"/>
    </source>
</evidence>
<dbReference type="InterPro" id="IPR013783">
    <property type="entry name" value="Ig-like_fold"/>
</dbReference>
<proteinExistence type="predicted"/>
<keyword evidence="6" id="KW-0511">Multifunctional enzyme</keyword>
<comment type="caution">
    <text evidence="13">The sequence shown here is derived from an EMBL/GenBank/DDBJ whole genome shotgun (WGS) entry which is preliminary data.</text>
</comment>
<sequence>MSKSNIPFYKKAAFYKKTGWIALGVLKWTVAAILVCGFFAGGAAAGYVATLVKDEPVRSREEIKAKVEQNAITGFVYFRGGEPVGQLRTEEDRRMAELSEIPELVKNAFLAVEDNRFYEHPGVDFKGLMRAVIQQATNAPVQTGGSTITQQLARNVFLSLEQTRERKAKEIFLSLRLERLMSKDQIFLAYLNKIPFGNGSNGYNVFGIKAAAKGIFGIDNLNELNAAQAAYLAGLPQSPSSYSAYTGKGAFDEAGFKRAMDRQRLVLKRMLEEGVLTSAEYEAALAFDVKASLAPPSRKGYDTYPYLMLETERVAVEVLMKERHPKLKPGTPEYAAASKDVLNELLRGGYHIHTTIDKTMYESMRAIAENPALFAPDGKESGPEQIASVVIDNKTGAILGMMEGRSFFIEQMNLATQMKRQPGSSMKPIAAYAPAIEMGKLQPASVIDDAPIVLKDGVKKFHIPQNWNSKYNGLVTARTALNKSYNIPALKLFLDVVGIETAWDYARKLGITTLTESDAHAQTGVIGGLQFGTTVEEMTNAYAAFGNDGVFNDAYMIEKIVDSQGKVIYQHKPAPSTVFSKQTAYLMTSMLRTVITDPGSTAADLQRLFKNFKKVEVAGKTGSTQDDADAWFVGYSPDITVGVWAGYEQPKYKLSTRATGCPKEPVGCGTLRAKQIWAKVMDAAYELHPDWFKRTKFETPEGITTATVSSVSGKLPSEKIRAAGLLTTDVFNVKHMPKEEDDALVTVKYVMVNGKEYLPQDGTPSEFVREKTIIRRPAPLRDILKNIEEALQQLPAKDRKPIEHYIPVDYNGDPPSETDPRADDGKPPVAPAFTVAANGNHAVLTLTASPSPDVVGYRIYRSAGDNRFVRVAGAVIYAGEAELTYTDTLPGGGTFGYYVTAVDVAGNESPPGTPVYTDGRAGTAPAGPEQNGGNGSGNPGSPLPLPGENGSGEHPPASKPSAPENLAVKASGAGIELEWKKNPAEQSVERYEIYYSEEQNGTYRKIGTAKLNRFAYYALVYDGWYRVTAVNAAGESAPSKSVRYEAPDNE</sequence>
<evidence type="ECO:0000256" key="3">
    <source>
        <dbReference type="ARBA" id="ARBA00022676"/>
    </source>
</evidence>
<keyword evidence="2" id="KW-0645">Protease</keyword>
<dbReference type="CDD" id="cd00063">
    <property type="entry name" value="FN3"/>
    <property type="match status" value="1"/>
</dbReference>
<gene>
    <name evidence="13" type="ORF">ACFQWB_01965</name>
</gene>
<keyword evidence="10" id="KW-0812">Transmembrane</keyword>
<dbReference type="SUPFAM" id="SSF53955">
    <property type="entry name" value="Lysozyme-like"/>
    <property type="match status" value="1"/>
</dbReference>
<dbReference type="SUPFAM" id="SSF56601">
    <property type="entry name" value="beta-lactamase/transpeptidase-like"/>
    <property type="match status" value="1"/>
</dbReference>
<dbReference type="Pfam" id="PF00912">
    <property type="entry name" value="Transgly"/>
    <property type="match status" value="1"/>
</dbReference>
<dbReference type="EMBL" id="JBHTGQ010000002">
    <property type="protein sequence ID" value="MFC7748712.1"/>
    <property type="molecule type" value="Genomic_DNA"/>
</dbReference>
<feature type="domain" description="Penicillin-binding protein transpeptidase" evidence="11">
    <location>
        <begin position="388"/>
        <end position="641"/>
    </location>
</feature>
<feature type="region of interest" description="Disordered" evidence="9">
    <location>
        <begin position="807"/>
        <end position="827"/>
    </location>
</feature>
<evidence type="ECO:0000256" key="6">
    <source>
        <dbReference type="ARBA" id="ARBA00023268"/>
    </source>
</evidence>
<keyword evidence="4" id="KW-0808">Transferase</keyword>
<dbReference type="InterPro" id="IPR050396">
    <property type="entry name" value="Glycosyltr_51/Transpeptidase"/>
</dbReference>
<protein>
    <submittedName>
        <fullName evidence="13">Transglycosylase domain-containing protein</fullName>
    </submittedName>
</protein>
<evidence type="ECO:0000256" key="7">
    <source>
        <dbReference type="ARBA" id="ARBA00034000"/>
    </source>
</evidence>
<dbReference type="Proteomes" id="UP001596528">
    <property type="component" value="Unassembled WGS sequence"/>
</dbReference>
<evidence type="ECO:0000256" key="9">
    <source>
        <dbReference type="SAM" id="MobiDB-lite"/>
    </source>
</evidence>
<organism evidence="13 14">
    <name type="scientific">Paenibacillus thermoaerophilus</name>
    <dbReference type="NCBI Taxonomy" id="1215385"/>
    <lineage>
        <taxon>Bacteria</taxon>
        <taxon>Bacillati</taxon>
        <taxon>Bacillota</taxon>
        <taxon>Bacilli</taxon>
        <taxon>Bacillales</taxon>
        <taxon>Paenibacillaceae</taxon>
        <taxon>Paenibacillus</taxon>
    </lineage>
</organism>
<dbReference type="InterPro" id="IPR001264">
    <property type="entry name" value="Glyco_trans_51"/>
</dbReference>
<dbReference type="InterPro" id="IPR036950">
    <property type="entry name" value="PBP_transglycosylase"/>
</dbReference>
<accession>A0ABW2V262</accession>
<dbReference type="InterPro" id="IPR001460">
    <property type="entry name" value="PCN-bd_Tpept"/>
</dbReference>
<dbReference type="InterPro" id="IPR003961">
    <property type="entry name" value="FN3_dom"/>
</dbReference>
<comment type="catalytic activity">
    <reaction evidence="7">
        <text>Preferential cleavage: (Ac)2-L-Lys-D-Ala-|-D-Ala. Also transpeptidation of peptidyl-alanyl moieties that are N-acyl substituents of D-alanine.</text>
        <dbReference type="EC" id="3.4.16.4"/>
    </reaction>
</comment>
<keyword evidence="10" id="KW-1133">Transmembrane helix</keyword>
<keyword evidence="10" id="KW-0472">Membrane</keyword>
<feature type="region of interest" description="Disordered" evidence="9">
    <location>
        <begin position="909"/>
        <end position="964"/>
    </location>
</feature>
<evidence type="ECO:0000313" key="13">
    <source>
        <dbReference type="EMBL" id="MFC7748712.1"/>
    </source>
</evidence>
<feature type="domain" description="Glycosyl transferase family 51" evidence="12">
    <location>
        <begin position="81"/>
        <end position="270"/>
    </location>
</feature>
<dbReference type="PANTHER" id="PTHR32282">
    <property type="entry name" value="BINDING PROTEIN TRANSPEPTIDASE, PUTATIVE-RELATED"/>
    <property type="match status" value="1"/>
</dbReference>
<keyword evidence="3" id="KW-0328">Glycosyltransferase</keyword>
<dbReference type="InterPro" id="IPR012338">
    <property type="entry name" value="Beta-lactam/transpept-like"/>
</dbReference>
<evidence type="ECO:0000256" key="5">
    <source>
        <dbReference type="ARBA" id="ARBA00022801"/>
    </source>
</evidence>
<keyword evidence="5" id="KW-0378">Hydrolase</keyword>
<dbReference type="Gene3D" id="1.10.3810.10">
    <property type="entry name" value="Biosynthetic peptidoglycan transglycosylase-like"/>
    <property type="match status" value="1"/>
</dbReference>
<evidence type="ECO:0000313" key="14">
    <source>
        <dbReference type="Proteomes" id="UP001596528"/>
    </source>
</evidence>
<evidence type="ECO:0000259" key="11">
    <source>
        <dbReference type="Pfam" id="PF00905"/>
    </source>
</evidence>
<feature type="transmembrane region" description="Helical" evidence="10">
    <location>
        <begin position="20"/>
        <end position="49"/>
    </location>
</feature>